<dbReference type="InterPro" id="IPR011009">
    <property type="entry name" value="Kinase-like_dom_sf"/>
</dbReference>
<dbReference type="Gene3D" id="3.30.200.20">
    <property type="entry name" value="Phosphorylase Kinase, domain 1"/>
    <property type="match status" value="1"/>
</dbReference>
<evidence type="ECO:0000259" key="2">
    <source>
        <dbReference type="PROSITE" id="PS50011"/>
    </source>
</evidence>
<dbReference type="PANTHER" id="PTHR37171:SF1">
    <property type="entry name" value="SERINE_THREONINE-PROTEIN KINASE YRZF-RELATED"/>
    <property type="match status" value="1"/>
</dbReference>
<dbReference type="InterPro" id="IPR000719">
    <property type="entry name" value="Prot_kinase_dom"/>
</dbReference>
<gene>
    <name evidence="3" type="ORF">DL762_008143</name>
</gene>
<organism evidence="3 4">
    <name type="scientific">Monosporascus cannonballus</name>
    <dbReference type="NCBI Taxonomy" id="155416"/>
    <lineage>
        <taxon>Eukaryota</taxon>
        <taxon>Fungi</taxon>
        <taxon>Dikarya</taxon>
        <taxon>Ascomycota</taxon>
        <taxon>Pezizomycotina</taxon>
        <taxon>Sordariomycetes</taxon>
        <taxon>Xylariomycetidae</taxon>
        <taxon>Xylariales</taxon>
        <taxon>Xylariales incertae sedis</taxon>
        <taxon>Monosporascus</taxon>
    </lineage>
</organism>
<evidence type="ECO:0000256" key="1">
    <source>
        <dbReference type="SAM" id="MobiDB-lite"/>
    </source>
</evidence>
<evidence type="ECO:0000313" key="3">
    <source>
        <dbReference type="EMBL" id="RYO79485.1"/>
    </source>
</evidence>
<protein>
    <recommendedName>
        <fullName evidence="2">Protein kinase domain-containing protein</fullName>
    </recommendedName>
</protein>
<dbReference type="EMBL" id="QJNS01000328">
    <property type="protein sequence ID" value="RYO79485.1"/>
    <property type="molecule type" value="Genomic_DNA"/>
</dbReference>
<comment type="caution">
    <text evidence="3">The sequence shown here is derived from an EMBL/GenBank/DDBJ whole genome shotgun (WGS) entry which is preliminary data.</text>
</comment>
<dbReference type="Gene3D" id="1.10.510.10">
    <property type="entry name" value="Transferase(Phosphotransferase) domain 1"/>
    <property type="match status" value="1"/>
</dbReference>
<proteinExistence type="predicted"/>
<feature type="compositionally biased region" description="Polar residues" evidence="1">
    <location>
        <begin position="434"/>
        <end position="448"/>
    </location>
</feature>
<feature type="domain" description="Protein kinase" evidence="2">
    <location>
        <begin position="565"/>
        <end position="756"/>
    </location>
</feature>
<accession>A0ABY0H1K3</accession>
<feature type="region of interest" description="Disordered" evidence="1">
    <location>
        <begin position="413"/>
        <end position="510"/>
    </location>
</feature>
<reference evidence="3 4" key="1">
    <citation type="submission" date="2018-06" db="EMBL/GenBank/DDBJ databases">
        <title>Complete Genomes of Monosporascus.</title>
        <authorList>
            <person name="Robinson A.J."/>
            <person name="Natvig D.O."/>
        </authorList>
    </citation>
    <scope>NUCLEOTIDE SEQUENCE [LARGE SCALE GENOMIC DNA]</scope>
    <source>
        <strain evidence="3 4">CBS 609.92</strain>
    </source>
</reference>
<keyword evidence="4" id="KW-1185">Reference proteome</keyword>
<evidence type="ECO:0000313" key="4">
    <source>
        <dbReference type="Proteomes" id="UP000294003"/>
    </source>
</evidence>
<sequence length="756" mass="85687">MDEISRLRRLLEESERQREESERQRKGAESRVLEEQRLREEEQRRREEAEDLAKTSRPQVLQQYLEACHSLSLAIQVVTDRSLTTQGDTTDPTGRIFPCRIIPWDDFARRQEKIWDQLLVGYPFYSRAVFPSSHQLEYVASLISPISSEIGLRHFERDTVENAVQKLVDEAYGDLSLRDSLGLQGSVTFESHTNLSNTVGAVSESFEQMSIGGDDGAEATTPALTQPGPRARRQAKKGKGKLADQFCIYRTSDGRNIPALAIEYKAPHKLTRDEIVSGLASEIQPERDVINKDGEDFAFASRSLVAAVVTQLFSYMLGRGIQYGYICTGEAFVFLHIPDDPTIVYYSVCVPNLDVLDDDENRLHRTAVAQVFAFVLQALRVSPPPPSWHDRAANLDTWAVEYEDVLKNIPETIRKQPRASPYKPQRWKGFQRSPIRTRSRCQQPNSNVIRRDEDDEEEGPPPSPSARQSSRSRQGAAASTSTTGQGGKQDKGGKRNRRIQQGPATRQNIQDRPFCTQQCLLGLANGGPMDEECPNFHDHGRRHIDRRELLRLIRVQLAEDRGPDADAIPLYLSGSVGSLFKVRLSSHGYTLVAKGVEECDLARILHENEIYDRLRPIQGKHVPVCLGKIDLILPYYYDGGVFTYFMFLSWAGRPLFDSADQINKANLVKTVTTAFTEIHGLQVLHRDAELRNVLYDPPSGNLMIVDFERAELRDRQALCPISPNRKRKYGVLKKRGRDDFTIELQSIKKGIMQWIK</sequence>
<feature type="region of interest" description="Disordered" evidence="1">
    <location>
        <begin position="210"/>
        <end position="238"/>
    </location>
</feature>
<feature type="compositionally biased region" description="Low complexity" evidence="1">
    <location>
        <begin position="465"/>
        <end position="483"/>
    </location>
</feature>
<feature type="region of interest" description="Disordered" evidence="1">
    <location>
        <begin position="1"/>
        <end position="53"/>
    </location>
</feature>
<dbReference type="Proteomes" id="UP000294003">
    <property type="component" value="Unassembled WGS sequence"/>
</dbReference>
<dbReference type="PROSITE" id="PS50011">
    <property type="entry name" value="PROTEIN_KINASE_DOM"/>
    <property type="match status" value="1"/>
</dbReference>
<dbReference type="PANTHER" id="PTHR37171">
    <property type="entry name" value="SERINE/THREONINE-PROTEIN KINASE YRZF-RELATED"/>
    <property type="match status" value="1"/>
</dbReference>
<dbReference type="SUPFAM" id="SSF56112">
    <property type="entry name" value="Protein kinase-like (PK-like)"/>
    <property type="match status" value="1"/>
</dbReference>
<name>A0ABY0H1K3_9PEZI</name>
<dbReference type="InterPro" id="IPR052396">
    <property type="entry name" value="Meiotic_Drive_Suppr_Kinase"/>
</dbReference>